<evidence type="ECO:0000313" key="3">
    <source>
        <dbReference type="Proteomes" id="UP000251558"/>
    </source>
</evidence>
<reference evidence="2 3" key="1">
    <citation type="submission" date="2018-07" db="EMBL/GenBank/DDBJ databases">
        <title>Diversity of Mesorhizobium strains in Brazil.</title>
        <authorList>
            <person name="Helene L.C.F."/>
            <person name="Dall'Agnol R."/>
            <person name="Delamuta J.R.M."/>
            <person name="Hungria M."/>
        </authorList>
    </citation>
    <scope>NUCLEOTIDE SEQUENCE [LARGE SCALE GENOMIC DNA]</scope>
    <source>
        <strain evidence="2 3">AC99b</strain>
    </source>
</reference>
<protein>
    <submittedName>
        <fullName evidence="2">Phasin</fullName>
    </submittedName>
</protein>
<dbReference type="OrthoDB" id="8479257at2"/>
<organism evidence="2 3">
    <name type="scientific">Mesorhizobium hawassense</name>
    <dbReference type="NCBI Taxonomy" id="1209954"/>
    <lineage>
        <taxon>Bacteria</taxon>
        <taxon>Pseudomonadati</taxon>
        <taxon>Pseudomonadota</taxon>
        <taxon>Alphaproteobacteria</taxon>
        <taxon>Hyphomicrobiales</taxon>
        <taxon>Phyllobacteriaceae</taxon>
        <taxon>Mesorhizobium</taxon>
    </lineage>
</organism>
<keyword evidence="3" id="KW-1185">Reference proteome</keyword>
<dbReference type="EMBL" id="QMBP01000001">
    <property type="protein sequence ID" value="RAZ93065.1"/>
    <property type="molecule type" value="Genomic_DNA"/>
</dbReference>
<feature type="domain" description="Phasin" evidence="1">
    <location>
        <begin position="68"/>
        <end position="139"/>
    </location>
</feature>
<dbReference type="Pfam" id="PF09361">
    <property type="entry name" value="Phasin_2"/>
    <property type="match status" value="1"/>
</dbReference>
<dbReference type="InterPro" id="IPR018968">
    <property type="entry name" value="Phasin"/>
</dbReference>
<dbReference type="Proteomes" id="UP000251558">
    <property type="component" value="Unassembled WGS sequence"/>
</dbReference>
<proteinExistence type="predicted"/>
<comment type="caution">
    <text evidence="2">The sequence shown here is derived from an EMBL/GenBank/DDBJ whole genome shotgun (WGS) entry which is preliminary data.</text>
</comment>
<evidence type="ECO:0000259" key="1">
    <source>
        <dbReference type="Pfam" id="PF09361"/>
    </source>
</evidence>
<evidence type="ECO:0000313" key="2">
    <source>
        <dbReference type="EMBL" id="RAZ93065.1"/>
    </source>
</evidence>
<accession>A0A330HXL8</accession>
<name>A0A330HXL8_9HYPH</name>
<dbReference type="AlphaFoldDB" id="A0A330HXL8"/>
<sequence length="151" mass="16112">MAKTEDRNVGTIHFPALDPAKAVDQMRVVAEQASKLSTGALVNFASSAEDAQKTLDSIFENAKAVGVELSLKTIAGLRANAEADLSHLHALVDAKLPSQVIALQSGFWRKRVEMYVQQAKELQALSSKGVVDVTKPITDALEKALTDAKAA</sequence>
<gene>
    <name evidence="2" type="ORF">DPM33_00205</name>
</gene>